<evidence type="ECO:0000256" key="1">
    <source>
        <dbReference type="SAM" id="SignalP"/>
    </source>
</evidence>
<dbReference type="SUPFAM" id="SSF52266">
    <property type="entry name" value="SGNH hydrolase"/>
    <property type="match status" value="1"/>
</dbReference>
<dbReference type="Gene3D" id="3.40.50.1110">
    <property type="entry name" value="SGNH hydrolase"/>
    <property type="match status" value="1"/>
</dbReference>
<dbReference type="EMBL" id="SOCA01000001">
    <property type="protein sequence ID" value="TDU81672.1"/>
    <property type="molecule type" value="Genomic_DNA"/>
</dbReference>
<feature type="signal peptide" evidence="1">
    <location>
        <begin position="1"/>
        <end position="18"/>
    </location>
</feature>
<dbReference type="Proteomes" id="UP000295662">
    <property type="component" value="Unassembled WGS sequence"/>
</dbReference>
<comment type="caution">
    <text evidence="2">The sequence shown here is derived from an EMBL/GenBank/DDBJ whole genome shotgun (WGS) entry which is preliminary data.</text>
</comment>
<keyword evidence="3" id="KW-1185">Reference proteome</keyword>
<feature type="chain" id="PRO_5020484751" evidence="1">
    <location>
        <begin position="19"/>
        <end position="497"/>
    </location>
</feature>
<keyword evidence="2" id="KW-0430">Lectin</keyword>
<dbReference type="GO" id="GO:0030246">
    <property type="term" value="F:carbohydrate binding"/>
    <property type="evidence" value="ECO:0007669"/>
    <property type="project" value="UniProtKB-KW"/>
</dbReference>
<dbReference type="Pfam" id="PF13385">
    <property type="entry name" value="Laminin_G_3"/>
    <property type="match status" value="1"/>
</dbReference>
<dbReference type="AlphaFoldDB" id="A0A4R7SQY3"/>
<proteinExistence type="predicted"/>
<evidence type="ECO:0000313" key="3">
    <source>
        <dbReference type="Proteomes" id="UP000295662"/>
    </source>
</evidence>
<gene>
    <name evidence="2" type="ORF">EI77_00982</name>
</gene>
<keyword evidence="1" id="KW-0732">Signal</keyword>
<dbReference type="Gene3D" id="2.60.120.200">
    <property type="match status" value="1"/>
</dbReference>
<organism evidence="2 3">
    <name type="scientific">Prosthecobacter fusiformis</name>
    <dbReference type="NCBI Taxonomy" id="48464"/>
    <lineage>
        <taxon>Bacteria</taxon>
        <taxon>Pseudomonadati</taxon>
        <taxon>Verrucomicrobiota</taxon>
        <taxon>Verrucomicrobiia</taxon>
        <taxon>Verrucomicrobiales</taxon>
        <taxon>Verrucomicrobiaceae</taxon>
        <taxon>Prosthecobacter</taxon>
    </lineage>
</organism>
<name>A0A4R7SQY3_9BACT</name>
<dbReference type="GO" id="GO:0016788">
    <property type="term" value="F:hydrolase activity, acting on ester bonds"/>
    <property type="evidence" value="ECO:0007669"/>
    <property type="project" value="UniProtKB-ARBA"/>
</dbReference>
<protein>
    <submittedName>
        <fullName evidence="2">Concanavalin A-like lectin/glucanase superfamily protein</fullName>
    </submittedName>
</protein>
<sequence length="497" mass="55591">MRLYVASLLFLISTTILAQVEPGPDSPGLDSGVLGRLDHTQRKHDDGDVLKSFTRAVDTEDLKLDHFSLSFQLFTDGQQPRDAVPLVKAEHFQIILKNGTDLDLQISTPAGAKLDLNVPLPANELSKAEMHHIVLRVRREARQSLTGLWVDGVELASGPLAPGAIPLAKGSLMIGDNAFRGVVSDVRLYDRALSRLEILELGQKIPVKSKSSPKDMYNFEIMKDEVIAVLGGTEAVAVMEEGSLESVILLGHADKHPKMRSLAWETDTVFRQDRPLNFGDLRQQLQRTTATCTVMMFGRQECLERGEEGLADFREALNKMVKACAEITPRLVLVEAAPFEKKAAPLRDLSLLNPVLVKYNEVIREIAQAHGAYYAGSSEGWNHARPQPMTMDGVNLTQSGAREVGLRVLTTSMLPESKAAQELKADIMMKNKLWHDYWRPSNWAFLHGDRTSQPSSRDHLDPRRRWFPAELEKYQALIKAKENELWKKAEELGRKLP</sequence>
<dbReference type="InterPro" id="IPR013320">
    <property type="entry name" value="ConA-like_dom_sf"/>
</dbReference>
<dbReference type="SUPFAM" id="SSF49899">
    <property type="entry name" value="Concanavalin A-like lectins/glucanases"/>
    <property type="match status" value="1"/>
</dbReference>
<evidence type="ECO:0000313" key="2">
    <source>
        <dbReference type="EMBL" id="TDU81672.1"/>
    </source>
</evidence>
<dbReference type="InterPro" id="IPR036514">
    <property type="entry name" value="SGNH_hydro_sf"/>
</dbReference>
<accession>A0A4R7SQY3</accession>
<reference evidence="2 3" key="1">
    <citation type="submission" date="2019-03" db="EMBL/GenBank/DDBJ databases">
        <title>Genomic Encyclopedia of Archaeal and Bacterial Type Strains, Phase II (KMG-II): from individual species to whole genera.</title>
        <authorList>
            <person name="Goeker M."/>
        </authorList>
    </citation>
    <scope>NUCLEOTIDE SEQUENCE [LARGE SCALE GENOMIC DNA]</scope>
    <source>
        <strain evidence="2 3">ATCC 25309</strain>
    </source>
</reference>